<dbReference type="AlphaFoldDB" id="E6S7J0"/>
<dbReference type="EMBL" id="CP002343">
    <property type="protein sequence ID" value="ADU46885.1"/>
    <property type="molecule type" value="Genomic_DNA"/>
</dbReference>
<protein>
    <submittedName>
        <fullName evidence="2">HEPN domain protein</fullName>
    </submittedName>
</protein>
<organism evidence="2 3">
    <name type="scientific">Intrasporangium calvum (strain ATCC 23552 / DSM 43043 / JCM 3097 / NBRC 12989 / NCIMB 10167 / NRRL B-3866 / 7 KIP)</name>
    <dbReference type="NCBI Taxonomy" id="710696"/>
    <lineage>
        <taxon>Bacteria</taxon>
        <taxon>Bacillati</taxon>
        <taxon>Actinomycetota</taxon>
        <taxon>Actinomycetes</taxon>
        <taxon>Micrococcales</taxon>
        <taxon>Intrasporangiaceae</taxon>
        <taxon>Intrasporangium</taxon>
    </lineage>
</organism>
<evidence type="ECO:0000313" key="2">
    <source>
        <dbReference type="EMBL" id="ADU46885.1"/>
    </source>
</evidence>
<feature type="domain" description="HEPN" evidence="1">
    <location>
        <begin position="7"/>
        <end position="117"/>
    </location>
</feature>
<dbReference type="Gene3D" id="1.20.120.330">
    <property type="entry name" value="Nucleotidyltransferases domain 2"/>
    <property type="match status" value="1"/>
</dbReference>
<evidence type="ECO:0000259" key="1">
    <source>
        <dbReference type="Pfam" id="PF05168"/>
    </source>
</evidence>
<sequence length="125" mass="13456">MSALTQARDHLNKAREFLEAAEIDLDLEFFSAATSHAVIAGINSKDAICLKLTGRTTKGDKHHEAVAELKPAGPEGADVAATMSRLLKLKTKAQYLAPAIGRKDASKAVEWATRMVEQAIAEVSR</sequence>
<dbReference type="OrthoDB" id="3830832at2"/>
<dbReference type="Pfam" id="PF05168">
    <property type="entry name" value="HEPN"/>
    <property type="match status" value="1"/>
</dbReference>
<dbReference type="HOGENOM" id="CLU_1989607_0_0_11"/>
<name>E6S7J0_INTC7</name>
<dbReference type="Proteomes" id="UP000008914">
    <property type="component" value="Chromosome"/>
</dbReference>
<reference evidence="2 3" key="1">
    <citation type="journal article" date="2010" name="Stand. Genomic Sci.">
        <title>Complete genome sequence of Intrasporangium calvum type strain (7 KIP).</title>
        <authorList>
            <person name="Del Rio T.G."/>
            <person name="Chertkov O."/>
            <person name="Yasawong M."/>
            <person name="Lucas S."/>
            <person name="Deshpande S."/>
            <person name="Cheng J.F."/>
            <person name="Detter C."/>
            <person name="Tapia R."/>
            <person name="Han C."/>
            <person name="Goodwin L."/>
            <person name="Pitluck S."/>
            <person name="Liolios K."/>
            <person name="Ivanova N."/>
            <person name="Mavromatis K."/>
            <person name="Pati A."/>
            <person name="Chen A."/>
            <person name="Palaniappan K."/>
            <person name="Land M."/>
            <person name="Hauser L."/>
            <person name="Chang Y.J."/>
            <person name="Jeffries C.D."/>
            <person name="Rohde M."/>
            <person name="Pukall R."/>
            <person name="Sikorski J."/>
            <person name="Goker M."/>
            <person name="Woyke T."/>
            <person name="Bristow J."/>
            <person name="Eisen J.A."/>
            <person name="Markowitz V."/>
            <person name="Hugenholtz P."/>
            <person name="Kyrpides N.C."/>
            <person name="Klenk H.P."/>
            <person name="Lapidus A."/>
        </authorList>
    </citation>
    <scope>NUCLEOTIDE SEQUENCE [LARGE SCALE GENOMIC DNA]</scope>
    <source>
        <strain evidence="3">ATCC 23552 / DSM 43043 / JCM 3097 / NBRC 12989 / 7 KIP</strain>
    </source>
</reference>
<dbReference type="KEGG" id="ica:Intca_0334"/>
<evidence type="ECO:0000313" key="3">
    <source>
        <dbReference type="Proteomes" id="UP000008914"/>
    </source>
</evidence>
<proteinExistence type="predicted"/>
<accession>E6S7J0</accession>
<gene>
    <name evidence="2" type="ordered locus">Intca_0334</name>
</gene>
<dbReference type="InterPro" id="IPR007842">
    <property type="entry name" value="HEPN_dom"/>
</dbReference>
<dbReference type="RefSeq" id="WP_013491207.1">
    <property type="nucleotide sequence ID" value="NC_014830.1"/>
</dbReference>
<keyword evidence="3" id="KW-1185">Reference proteome</keyword>
<dbReference type="eggNOG" id="COG2250">
    <property type="taxonomic scope" value="Bacteria"/>
</dbReference>